<accession>A0A1I7RQ68</accession>
<proteinExistence type="predicted"/>
<name>A0A1I7RQ68_BURXY</name>
<dbReference type="eggNOG" id="ENOG502SZZ4">
    <property type="taxonomic scope" value="Eukaryota"/>
</dbReference>
<dbReference type="Proteomes" id="UP000095284">
    <property type="component" value="Unplaced"/>
</dbReference>
<evidence type="ECO:0000313" key="2">
    <source>
        <dbReference type="Proteomes" id="UP000095284"/>
    </source>
</evidence>
<dbReference type="AlphaFoldDB" id="A0A1I7RQ68"/>
<sequence length="206" mass="24127">MIVIVRNKERLASLAFPTPQAPPRELISDKNVCLKKPQVQFFFTRAPNRSCFRLIKMSTETVYFTDFSNMEFAYRSEDSRSARYRQKQRYEATLLRNAVALAVIHKLHRWCCQLFWLTLVCVIGCYGELNEDKQKTIKSVRKNISLTSQRRSKTVSDLEMQLLRHLTCPQTAILRPISRSTGHKKRHLSRPPSPQLFDIHEETDLE</sequence>
<reference evidence="3" key="1">
    <citation type="submission" date="2016-11" db="UniProtKB">
        <authorList>
            <consortium name="WormBaseParasite"/>
        </authorList>
    </citation>
    <scope>IDENTIFICATION</scope>
</reference>
<evidence type="ECO:0000256" key="1">
    <source>
        <dbReference type="SAM" id="MobiDB-lite"/>
    </source>
</evidence>
<dbReference type="WBParaSite" id="BXY_0286000.1">
    <property type="protein sequence ID" value="BXY_0286000.1"/>
    <property type="gene ID" value="BXY_0286000"/>
</dbReference>
<evidence type="ECO:0000313" key="3">
    <source>
        <dbReference type="WBParaSite" id="BXY_0286000.1"/>
    </source>
</evidence>
<protein>
    <submittedName>
        <fullName evidence="3">Transmembrane protein</fullName>
    </submittedName>
</protein>
<organism evidence="2 3">
    <name type="scientific">Bursaphelenchus xylophilus</name>
    <name type="common">Pinewood nematode worm</name>
    <name type="synonym">Aphelenchoides xylophilus</name>
    <dbReference type="NCBI Taxonomy" id="6326"/>
    <lineage>
        <taxon>Eukaryota</taxon>
        <taxon>Metazoa</taxon>
        <taxon>Ecdysozoa</taxon>
        <taxon>Nematoda</taxon>
        <taxon>Chromadorea</taxon>
        <taxon>Rhabditida</taxon>
        <taxon>Tylenchina</taxon>
        <taxon>Tylenchomorpha</taxon>
        <taxon>Aphelenchoidea</taxon>
        <taxon>Aphelenchoididae</taxon>
        <taxon>Bursaphelenchus</taxon>
    </lineage>
</organism>
<feature type="region of interest" description="Disordered" evidence="1">
    <location>
        <begin position="179"/>
        <end position="206"/>
    </location>
</feature>